<comment type="caution">
    <text evidence="1">The sequence shown here is derived from an EMBL/GenBank/DDBJ whole genome shotgun (WGS) entry which is preliminary data.</text>
</comment>
<protein>
    <submittedName>
        <fullName evidence="1">Arginase family enzyme</fullName>
    </submittedName>
</protein>
<reference evidence="1 2" key="1">
    <citation type="submission" date="2020-08" db="EMBL/GenBank/DDBJ databases">
        <title>Genomic Encyclopedia of Type Strains, Phase IV (KMG-IV): sequencing the most valuable type-strain genomes for metagenomic binning, comparative biology and taxonomic classification.</title>
        <authorList>
            <person name="Goeker M."/>
        </authorList>
    </citation>
    <scope>NUCLEOTIDE SEQUENCE [LARGE SCALE GENOMIC DNA]</scope>
    <source>
        <strain evidence="1 2">DSM 100021</strain>
    </source>
</reference>
<dbReference type="InterPro" id="IPR023696">
    <property type="entry name" value="Ureohydrolase_dom_sf"/>
</dbReference>
<sequence length="37" mass="3978">MGFDLVEFYPPADIDGLSALTAARILINVIGTIVRQS</sequence>
<gene>
    <name evidence="1" type="ORF">GGQ71_004610</name>
</gene>
<dbReference type="AlphaFoldDB" id="A0A7W6MWJ9"/>
<accession>A0A7W6MWJ9</accession>
<evidence type="ECO:0000313" key="2">
    <source>
        <dbReference type="Proteomes" id="UP000544107"/>
    </source>
</evidence>
<dbReference type="Proteomes" id="UP000544107">
    <property type="component" value="Unassembled WGS sequence"/>
</dbReference>
<evidence type="ECO:0000313" key="1">
    <source>
        <dbReference type="EMBL" id="MBB4010309.1"/>
    </source>
</evidence>
<organism evidence="1 2">
    <name type="scientific">Allorhizobium taibaishanense</name>
    <dbReference type="NCBI Taxonomy" id="887144"/>
    <lineage>
        <taxon>Bacteria</taxon>
        <taxon>Pseudomonadati</taxon>
        <taxon>Pseudomonadota</taxon>
        <taxon>Alphaproteobacteria</taxon>
        <taxon>Hyphomicrobiales</taxon>
        <taxon>Rhizobiaceae</taxon>
        <taxon>Rhizobium/Agrobacterium group</taxon>
        <taxon>Allorhizobium</taxon>
    </lineage>
</organism>
<proteinExistence type="predicted"/>
<dbReference type="EMBL" id="JACIED010000008">
    <property type="protein sequence ID" value="MBB4010309.1"/>
    <property type="molecule type" value="Genomic_DNA"/>
</dbReference>
<name>A0A7W6MWJ9_9HYPH</name>
<dbReference type="SUPFAM" id="SSF52768">
    <property type="entry name" value="Arginase/deacetylase"/>
    <property type="match status" value="1"/>
</dbReference>